<protein>
    <recommendedName>
        <fullName evidence="4">Lipoprotein</fullName>
    </recommendedName>
</protein>
<sequence length="229" mass="24301">MRQINVSRRRGTGLGGAALAVSMLLGVSACGSDTPAQTPAQAVEHDYQSYASAVSNKNGETAATWVNAKTLTYFDGLRDKALDDDEKTLRKATPIDQLTVLSLRKNVPAEVLRTGTPQAIVASGVKNGAIGDGSLPQTGLSDVKVNGTQATAQLKLGLEDSTQTMTIRFDREANRWKFDISATVPAGNATLEQIEKSNKVTAKAVVDQVLVSRYGAKEAKAIWTPIGRS</sequence>
<evidence type="ECO:0000313" key="3">
    <source>
        <dbReference type="Proteomes" id="UP001612915"/>
    </source>
</evidence>
<keyword evidence="3" id="KW-1185">Reference proteome</keyword>
<evidence type="ECO:0008006" key="4">
    <source>
        <dbReference type="Google" id="ProtNLM"/>
    </source>
</evidence>
<proteinExistence type="predicted"/>
<dbReference type="PROSITE" id="PS51257">
    <property type="entry name" value="PROKAR_LIPOPROTEIN"/>
    <property type="match status" value="1"/>
</dbReference>
<organism evidence="2 3">
    <name type="scientific">Spongisporangium articulatum</name>
    <dbReference type="NCBI Taxonomy" id="3362603"/>
    <lineage>
        <taxon>Bacteria</taxon>
        <taxon>Bacillati</taxon>
        <taxon>Actinomycetota</taxon>
        <taxon>Actinomycetes</taxon>
        <taxon>Kineosporiales</taxon>
        <taxon>Kineosporiaceae</taxon>
        <taxon>Spongisporangium</taxon>
    </lineage>
</organism>
<reference evidence="2 3" key="1">
    <citation type="submission" date="2024-10" db="EMBL/GenBank/DDBJ databases">
        <title>The Natural Products Discovery Center: Release of the First 8490 Sequenced Strains for Exploring Actinobacteria Biosynthetic Diversity.</title>
        <authorList>
            <person name="Kalkreuter E."/>
            <person name="Kautsar S.A."/>
            <person name="Yang D."/>
            <person name="Bader C.D."/>
            <person name="Teijaro C.N."/>
            <person name="Fluegel L."/>
            <person name="Davis C.M."/>
            <person name="Simpson J.R."/>
            <person name="Lauterbach L."/>
            <person name="Steele A.D."/>
            <person name="Gui C."/>
            <person name="Meng S."/>
            <person name="Li G."/>
            <person name="Viehrig K."/>
            <person name="Ye F."/>
            <person name="Su P."/>
            <person name="Kiefer A.F."/>
            <person name="Nichols A."/>
            <person name="Cepeda A.J."/>
            <person name="Yan W."/>
            <person name="Fan B."/>
            <person name="Jiang Y."/>
            <person name="Adhikari A."/>
            <person name="Zheng C.-J."/>
            <person name="Schuster L."/>
            <person name="Cowan T.M."/>
            <person name="Smanski M.J."/>
            <person name="Chevrette M.G."/>
            <person name="De Carvalho L.P.S."/>
            <person name="Shen B."/>
        </authorList>
    </citation>
    <scope>NUCLEOTIDE SEQUENCE [LARGE SCALE GENOMIC DNA]</scope>
    <source>
        <strain evidence="2 3">NPDC049639</strain>
    </source>
</reference>
<feature type="chain" id="PRO_5045852720" description="Lipoprotein" evidence="1">
    <location>
        <begin position="30"/>
        <end position="229"/>
    </location>
</feature>
<comment type="caution">
    <text evidence="2">The sequence shown here is derived from an EMBL/GenBank/DDBJ whole genome shotgun (WGS) entry which is preliminary data.</text>
</comment>
<dbReference type="EMBL" id="JBITLV010000001">
    <property type="protein sequence ID" value="MFI7586498.1"/>
    <property type="molecule type" value="Genomic_DNA"/>
</dbReference>
<dbReference type="Proteomes" id="UP001612915">
    <property type="component" value="Unassembled WGS sequence"/>
</dbReference>
<accession>A0ABW8AJF5</accession>
<evidence type="ECO:0000256" key="1">
    <source>
        <dbReference type="SAM" id="SignalP"/>
    </source>
</evidence>
<name>A0ABW8AJF5_9ACTN</name>
<keyword evidence="1" id="KW-0732">Signal</keyword>
<evidence type="ECO:0000313" key="2">
    <source>
        <dbReference type="EMBL" id="MFI7586498.1"/>
    </source>
</evidence>
<gene>
    <name evidence="2" type="ORF">ACIB24_05430</name>
</gene>
<feature type="signal peptide" evidence="1">
    <location>
        <begin position="1"/>
        <end position="29"/>
    </location>
</feature>
<dbReference type="RefSeq" id="WP_398276243.1">
    <property type="nucleotide sequence ID" value="NZ_JBITLV010000001.1"/>
</dbReference>